<dbReference type="InterPro" id="IPR000719">
    <property type="entry name" value="Prot_kinase_dom"/>
</dbReference>
<keyword evidence="2" id="KW-0418">Kinase</keyword>
<keyword evidence="3" id="KW-1185">Reference proteome</keyword>
<protein>
    <submittedName>
        <fullName evidence="2">Kinase domain protein</fullName>
    </submittedName>
</protein>
<dbReference type="RefSeq" id="XP_031945988.1">
    <property type="nucleotide sequence ID" value="XM_032079086.1"/>
</dbReference>
<dbReference type="SMART" id="SM00220">
    <property type="entry name" value="S_TKc"/>
    <property type="match status" value="1"/>
</dbReference>
<organism evidence="2 3">
    <name type="scientific">Aspergillus pseudonomiae</name>
    <dbReference type="NCBI Taxonomy" id="1506151"/>
    <lineage>
        <taxon>Eukaryota</taxon>
        <taxon>Fungi</taxon>
        <taxon>Dikarya</taxon>
        <taxon>Ascomycota</taxon>
        <taxon>Pezizomycotina</taxon>
        <taxon>Eurotiomycetes</taxon>
        <taxon>Eurotiomycetidae</taxon>
        <taxon>Eurotiales</taxon>
        <taxon>Aspergillaceae</taxon>
        <taxon>Aspergillus</taxon>
        <taxon>Aspergillus subgen. Circumdati</taxon>
    </lineage>
</organism>
<dbReference type="GO" id="GO:0005524">
    <property type="term" value="F:ATP binding"/>
    <property type="evidence" value="ECO:0007669"/>
    <property type="project" value="InterPro"/>
</dbReference>
<dbReference type="Gene3D" id="1.10.510.10">
    <property type="entry name" value="Transferase(Phosphotransferase) domain 1"/>
    <property type="match status" value="1"/>
</dbReference>
<dbReference type="InterPro" id="IPR011009">
    <property type="entry name" value="Kinase-like_dom_sf"/>
</dbReference>
<accession>A0A5N7DRM6</accession>
<feature type="domain" description="Protein kinase" evidence="1">
    <location>
        <begin position="161"/>
        <end position="347"/>
    </location>
</feature>
<evidence type="ECO:0000313" key="3">
    <source>
        <dbReference type="Proteomes" id="UP000325579"/>
    </source>
</evidence>
<sequence>MPAPPNVTQSLELKQYFESHDHLVRGTPEPSSRSQALIYRFKDHKWWIKVTFLGTLYQSSETEAAQKIPKRERRREYQEFVNRINYRTLPLLDDTVSELVLENSPGMTNHIDLNVEARDSANPLVKIAKSLSYRIQEEPFRVTYPSCCEFPSFRCIDWAELEEEDEIADGVHRVCPKTARVPYVLKVVNRPLYHPHDTNVIRKELENLERFKGVPGIVQPVAIAVSSNPYMTARTSDQPPVISGILLEFYSGGSLQRILKEDRVKEYNWTRWPIQIGTALSHFHRAGQTHMDNKPANVVLDAQGNVVLIDISGSGGITYSWRAPEISHERSPFDLPFEARLLHDVWA</sequence>
<dbReference type="GO" id="GO:0004672">
    <property type="term" value="F:protein kinase activity"/>
    <property type="evidence" value="ECO:0007669"/>
    <property type="project" value="InterPro"/>
</dbReference>
<gene>
    <name evidence="2" type="ORF">BDV37DRAFT_157176</name>
</gene>
<reference evidence="2 3" key="1">
    <citation type="submission" date="2019-04" db="EMBL/GenBank/DDBJ databases">
        <authorList>
            <consortium name="DOE Joint Genome Institute"/>
            <person name="Mondo S."/>
            <person name="Kjaerbolling I."/>
            <person name="Vesth T."/>
            <person name="Frisvad J.C."/>
            <person name="Nybo J.L."/>
            <person name="Theobald S."/>
            <person name="Kildgaard S."/>
            <person name="Isbrandt T."/>
            <person name="Kuo A."/>
            <person name="Sato A."/>
            <person name="Lyhne E.K."/>
            <person name="Kogle M.E."/>
            <person name="Wiebenga A."/>
            <person name="Kun R.S."/>
            <person name="Lubbers R.J."/>
            <person name="Makela M.R."/>
            <person name="Barry K."/>
            <person name="Chovatia M."/>
            <person name="Clum A."/>
            <person name="Daum C."/>
            <person name="Haridas S."/>
            <person name="He G."/>
            <person name="LaButti K."/>
            <person name="Lipzen A."/>
            <person name="Riley R."/>
            <person name="Salamov A."/>
            <person name="Simmons B.A."/>
            <person name="Magnuson J.K."/>
            <person name="Henrissat B."/>
            <person name="Mortensen U.H."/>
            <person name="Larsen T.O."/>
            <person name="Devries R.P."/>
            <person name="Grigoriev I.V."/>
            <person name="Machida M."/>
            <person name="Baker S.E."/>
            <person name="Andersen M.R."/>
            <person name="Cantor M.N."/>
            <person name="Hua S.X."/>
        </authorList>
    </citation>
    <scope>NUCLEOTIDE SEQUENCE [LARGE SCALE GENOMIC DNA]</scope>
    <source>
        <strain evidence="2 3">CBS 119388</strain>
    </source>
</reference>
<evidence type="ECO:0000313" key="2">
    <source>
        <dbReference type="EMBL" id="KAE8408669.1"/>
    </source>
</evidence>
<dbReference type="PROSITE" id="PS50011">
    <property type="entry name" value="PROTEIN_KINASE_DOM"/>
    <property type="match status" value="1"/>
</dbReference>
<name>A0A5N7DRM6_9EURO</name>
<dbReference type="OrthoDB" id="4062651at2759"/>
<proteinExistence type="predicted"/>
<dbReference type="Gene3D" id="3.30.200.20">
    <property type="entry name" value="Phosphorylase Kinase, domain 1"/>
    <property type="match status" value="1"/>
</dbReference>
<evidence type="ECO:0000259" key="1">
    <source>
        <dbReference type="PROSITE" id="PS50011"/>
    </source>
</evidence>
<dbReference type="GeneID" id="43663777"/>
<dbReference type="Pfam" id="PF00069">
    <property type="entry name" value="Pkinase"/>
    <property type="match status" value="1"/>
</dbReference>
<dbReference type="EMBL" id="ML736742">
    <property type="protein sequence ID" value="KAE8408669.1"/>
    <property type="molecule type" value="Genomic_DNA"/>
</dbReference>
<dbReference type="Proteomes" id="UP000325579">
    <property type="component" value="Unassembled WGS sequence"/>
</dbReference>
<keyword evidence="2" id="KW-0808">Transferase</keyword>
<dbReference type="SUPFAM" id="SSF56112">
    <property type="entry name" value="Protein kinase-like (PK-like)"/>
    <property type="match status" value="1"/>
</dbReference>
<dbReference type="AlphaFoldDB" id="A0A5N7DRM6"/>